<accession>A0A640KW19</accession>
<keyword evidence="2" id="KW-0472">Membrane</keyword>
<gene>
    <name evidence="3" type="ORF">LtaPh_9903701</name>
</gene>
<dbReference type="VEuPathDB" id="TriTrypDB:LtaPh_9903701"/>
<proteinExistence type="predicted"/>
<dbReference type="Proteomes" id="UP000419144">
    <property type="component" value="Unassembled WGS sequence"/>
</dbReference>
<keyword evidence="2" id="KW-0812">Transmembrane</keyword>
<sequence length="634" mass="67337">MHTKAARTVRSCMRRGGGGGGGQRARREGGRWAANAHCLVGLLLLVVLALLLDGGVLVLLVLGDEVVHVGLGLSELHLVHALTGVPVEEGLAAEHTRELLTHTAEHLLDAGVVADEGDGHLEALGRDIADGGLDVVRDPLDEVAGVLVLHVQHLLVHLLGRHAAAEQRGRREVAAVARVGGLHHVLGVEHLLRQLRDGEAAVLLRAAARQRREAHHEEVQARERHEVHGKLAQVRVQLAREAQAAGHARHHSGDEVVQVTERRRRQLQRAEANIVQRLIVDAHGLVGVLHQLVHGEGRVVGLHNGVRHAGGRDDGEGHHDPVRVLLAQLGDEQGAHARARAAAEGVGQLEALQAVAALRLLAAHIKHGVDQLRALSVVTLGPVVASAGLTKDEVVRAEQLAVRASANRVHSAGLEVHQHGARHIAASRRLIEVHVDALQLQIGVALVGTSRINAMLVGDHLPKLRADLVAALAGLAGNDLTHVGRGGSRKERVCSCVEKGVGGRLLCRGAVGGGDVCVLCVCVCVPRTQRRAGTFPNVGWFPGQGGQGKRGDAVWHREGGQGRRPLLTAGSKETRQWRAATPRTYMRTRKRRFAQQRGGGSAQSTGRCARHRTTRTSAARARGACGVSAGVGNL</sequence>
<comment type="caution">
    <text evidence="3">The sequence shown here is derived from an EMBL/GenBank/DDBJ whole genome shotgun (WGS) entry which is preliminary data.</text>
</comment>
<dbReference type="PANTHER" id="PTHR36527:SF3">
    <property type="entry name" value="OS01G0282866 PROTEIN"/>
    <property type="match status" value="1"/>
</dbReference>
<dbReference type="EMBL" id="BLBS01000074">
    <property type="protein sequence ID" value="GET93853.1"/>
    <property type="molecule type" value="Genomic_DNA"/>
</dbReference>
<name>A0A640KW19_LEITA</name>
<keyword evidence="4" id="KW-1185">Reference proteome</keyword>
<reference evidence="3" key="1">
    <citation type="submission" date="2019-11" db="EMBL/GenBank/DDBJ databases">
        <title>Leishmania tarentolae CDS.</title>
        <authorList>
            <person name="Goto Y."/>
            <person name="Yamagishi J."/>
        </authorList>
    </citation>
    <scope>NUCLEOTIDE SEQUENCE [LARGE SCALE GENOMIC DNA]</scope>
    <source>
        <strain evidence="3">Parrot Tar II</strain>
    </source>
</reference>
<feature type="region of interest" description="Disordered" evidence="1">
    <location>
        <begin position="591"/>
        <end position="611"/>
    </location>
</feature>
<evidence type="ECO:0000256" key="1">
    <source>
        <dbReference type="SAM" id="MobiDB-lite"/>
    </source>
</evidence>
<dbReference type="AlphaFoldDB" id="A0A640KW19"/>
<feature type="transmembrane region" description="Helical" evidence="2">
    <location>
        <begin position="36"/>
        <end position="62"/>
    </location>
</feature>
<keyword evidence="2" id="KW-1133">Transmembrane helix</keyword>
<dbReference type="OrthoDB" id="7470154at2759"/>
<evidence type="ECO:0000256" key="2">
    <source>
        <dbReference type="SAM" id="Phobius"/>
    </source>
</evidence>
<protein>
    <submittedName>
        <fullName evidence="3">Beta tubulin</fullName>
    </submittedName>
</protein>
<evidence type="ECO:0000313" key="3">
    <source>
        <dbReference type="EMBL" id="GET93853.1"/>
    </source>
</evidence>
<organism evidence="3 4">
    <name type="scientific">Leishmania tarentolae</name>
    <name type="common">Sauroleishmania tarentolae</name>
    <dbReference type="NCBI Taxonomy" id="5689"/>
    <lineage>
        <taxon>Eukaryota</taxon>
        <taxon>Discoba</taxon>
        <taxon>Euglenozoa</taxon>
        <taxon>Kinetoplastea</taxon>
        <taxon>Metakinetoplastina</taxon>
        <taxon>Trypanosomatida</taxon>
        <taxon>Trypanosomatidae</taxon>
        <taxon>Leishmaniinae</taxon>
        <taxon>Leishmania</taxon>
        <taxon>lizard Leishmania</taxon>
    </lineage>
</organism>
<evidence type="ECO:0000313" key="4">
    <source>
        <dbReference type="Proteomes" id="UP000419144"/>
    </source>
</evidence>
<dbReference type="PANTHER" id="PTHR36527">
    <property type="entry name" value="OS01G0282866 PROTEIN"/>
    <property type="match status" value="1"/>
</dbReference>